<proteinExistence type="predicted"/>
<dbReference type="AlphaFoldDB" id="A0AAD9YQ64"/>
<feature type="region of interest" description="Disordered" evidence="1">
    <location>
        <begin position="37"/>
        <end position="65"/>
    </location>
</feature>
<sequence>MAVAHGPALAATTKHSRLFGPRVRESFMADMHTCELSRTAKSGGSRPDGPPLDRSSRPADSGVRGVTLTGQEVSAVKFNSCTLLLPSPVSFCRSLPQSSKREHNDPSGRMRSLMDVFMRAEKRDPNTEKTSTSGSDGRFWWSDRGRLTAAIETAKGRRAQSAVWRPYRRIDTTNQAVGGSWRSRRRRRRLRSCHPLGLTRLDLSLVGVER</sequence>
<evidence type="ECO:0000313" key="2">
    <source>
        <dbReference type="EMBL" id="KAK2775682.1"/>
    </source>
</evidence>
<reference evidence="2" key="1">
    <citation type="submission" date="2023-02" db="EMBL/GenBank/DDBJ databases">
        <title>Colletotrichum kahawae CIFC_Que2 genome sequencing and assembly.</title>
        <authorList>
            <person name="Baroncelli R."/>
        </authorList>
    </citation>
    <scope>NUCLEOTIDE SEQUENCE</scope>
    <source>
        <strain evidence="2">CIFC_Que2</strain>
    </source>
</reference>
<evidence type="ECO:0000313" key="3">
    <source>
        <dbReference type="Proteomes" id="UP001281614"/>
    </source>
</evidence>
<organism evidence="2 3">
    <name type="scientific">Colletotrichum kahawae</name>
    <name type="common">Coffee berry disease fungus</name>
    <dbReference type="NCBI Taxonomy" id="34407"/>
    <lineage>
        <taxon>Eukaryota</taxon>
        <taxon>Fungi</taxon>
        <taxon>Dikarya</taxon>
        <taxon>Ascomycota</taxon>
        <taxon>Pezizomycotina</taxon>
        <taxon>Sordariomycetes</taxon>
        <taxon>Hypocreomycetidae</taxon>
        <taxon>Glomerellales</taxon>
        <taxon>Glomerellaceae</taxon>
        <taxon>Colletotrichum</taxon>
        <taxon>Colletotrichum gloeosporioides species complex</taxon>
    </lineage>
</organism>
<name>A0AAD9YQ64_COLKA</name>
<protein>
    <submittedName>
        <fullName evidence="2">Uncharacterized protein</fullName>
    </submittedName>
</protein>
<accession>A0AAD9YQ64</accession>
<gene>
    <name evidence="2" type="ORF">CKAH01_03568</name>
</gene>
<comment type="caution">
    <text evidence="2">The sequence shown here is derived from an EMBL/GenBank/DDBJ whole genome shotgun (WGS) entry which is preliminary data.</text>
</comment>
<dbReference type="EMBL" id="VYYT01000035">
    <property type="protein sequence ID" value="KAK2775682.1"/>
    <property type="molecule type" value="Genomic_DNA"/>
</dbReference>
<dbReference type="Proteomes" id="UP001281614">
    <property type="component" value="Unassembled WGS sequence"/>
</dbReference>
<evidence type="ECO:0000256" key="1">
    <source>
        <dbReference type="SAM" id="MobiDB-lite"/>
    </source>
</evidence>
<keyword evidence="3" id="KW-1185">Reference proteome</keyword>